<proteinExistence type="predicted"/>
<evidence type="ECO:0000313" key="2">
    <source>
        <dbReference type="EMBL" id="SDP43637.1"/>
    </source>
</evidence>
<keyword evidence="3" id="KW-1185">Reference proteome</keyword>
<accession>A0A1H0SPH1</accession>
<dbReference type="InterPro" id="IPR036477">
    <property type="entry name" value="Formyl_transf_N_sf"/>
</dbReference>
<reference evidence="3" key="1">
    <citation type="submission" date="2016-10" db="EMBL/GenBank/DDBJ databases">
        <authorList>
            <person name="Varghese N."/>
            <person name="Submissions S."/>
        </authorList>
    </citation>
    <scope>NUCLEOTIDE SEQUENCE [LARGE SCALE GENOMIC DNA]</scope>
    <source>
        <strain evidence="3">DSM 17101</strain>
    </source>
</reference>
<gene>
    <name evidence="2" type="ORF">SAMN04489708_1134</name>
</gene>
<sequence length="272" mass="30609">MMPRVTLLCSDGPHHLYLAAELLKAFGSLRVIVESGHDQAASLRRNGHYRSYLWTLYHGLRRRLFGYEAYRKRFFARTQGPRSWTALSQEPDAEFHDTPSINDPLVGQILRGGVSDAYIVMGTKKIGDAVLSAIPAGRILNIHGGYLPDYKGNHCFFFALHEGRHDRLGTTIHRVSAGLDAGDIVSRHCVQPAEGDNSETLYSRAEKAAIDHLVARLRRTPDVSAWDSTPQEARGRLYRMRDRGPIVELAHRLGRGWRRRPVVRGAGKEPVR</sequence>
<dbReference type="EMBL" id="FNJL01000013">
    <property type="protein sequence ID" value="SDP43637.1"/>
    <property type="molecule type" value="Genomic_DNA"/>
</dbReference>
<dbReference type="Gene3D" id="3.40.50.170">
    <property type="entry name" value="Formyl transferase, N-terminal domain"/>
    <property type="match status" value="1"/>
</dbReference>
<keyword evidence="2" id="KW-0808">Transferase</keyword>
<evidence type="ECO:0000259" key="1">
    <source>
        <dbReference type="Pfam" id="PF00551"/>
    </source>
</evidence>
<dbReference type="SUPFAM" id="SSF53328">
    <property type="entry name" value="Formyltransferase"/>
    <property type="match status" value="1"/>
</dbReference>
<name>A0A1H0SPH1_9BURK</name>
<dbReference type="Proteomes" id="UP000199317">
    <property type="component" value="Unassembled WGS sequence"/>
</dbReference>
<dbReference type="CDD" id="cd08653">
    <property type="entry name" value="FMT_core_like_3"/>
    <property type="match status" value="1"/>
</dbReference>
<protein>
    <submittedName>
        <fullName evidence="2">Formyl transferase</fullName>
    </submittedName>
</protein>
<dbReference type="RefSeq" id="WP_092834743.1">
    <property type="nucleotide sequence ID" value="NZ_JADQDS010000239.1"/>
</dbReference>
<dbReference type="AlphaFoldDB" id="A0A1H0SPH1"/>
<dbReference type="Pfam" id="PF00551">
    <property type="entry name" value="Formyl_trans_N"/>
    <property type="match status" value="1"/>
</dbReference>
<dbReference type="GO" id="GO:0016740">
    <property type="term" value="F:transferase activity"/>
    <property type="evidence" value="ECO:0007669"/>
    <property type="project" value="UniProtKB-KW"/>
</dbReference>
<dbReference type="InterPro" id="IPR002376">
    <property type="entry name" value="Formyl_transf_N"/>
</dbReference>
<feature type="domain" description="Formyl transferase N-terminal" evidence="1">
    <location>
        <begin position="124"/>
        <end position="215"/>
    </location>
</feature>
<evidence type="ECO:0000313" key="3">
    <source>
        <dbReference type="Proteomes" id="UP000199317"/>
    </source>
</evidence>
<organism evidence="2 3">
    <name type="scientific">Paracidovorax cattleyae</name>
    <dbReference type="NCBI Taxonomy" id="80868"/>
    <lineage>
        <taxon>Bacteria</taxon>
        <taxon>Pseudomonadati</taxon>
        <taxon>Pseudomonadota</taxon>
        <taxon>Betaproteobacteria</taxon>
        <taxon>Burkholderiales</taxon>
        <taxon>Comamonadaceae</taxon>
        <taxon>Paracidovorax</taxon>
    </lineage>
</organism>
<dbReference type="OrthoDB" id="9802815at2"/>